<dbReference type="NCBIfam" id="TIGR00229">
    <property type="entry name" value="sensory_box"/>
    <property type="match status" value="2"/>
</dbReference>
<dbReference type="AlphaFoldDB" id="A0A848HDK0"/>
<evidence type="ECO:0000259" key="7">
    <source>
        <dbReference type="PROSITE" id="PS50110"/>
    </source>
</evidence>
<dbReference type="PRINTS" id="PR00344">
    <property type="entry name" value="BCTRLSENSOR"/>
</dbReference>
<keyword evidence="5" id="KW-0812">Transmembrane</keyword>
<keyword evidence="5" id="KW-1133">Transmembrane helix</keyword>
<dbReference type="InterPro" id="IPR004358">
    <property type="entry name" value="Sig_transdc_His_kin-like_C"/>
</dbReference>
<dbReference type="InterPro" id="IPR036890">
    <property type="entry name" value="HATPase_C_sf"/>
</dbReference>
<dbReference type="InterPro" id="IPR000014">
    <property type="entry name" value="PAS"/>
</dbReference>
<dbReference type="InterPro" id="IPR003594">
    <property type="entry name" value="HATPase_dom"/>
</dbReference>
<dbReference type="InterPro" id="IPR036097">
    <property type="entry name" value="HisK_dim/P_sf"/>
</dbReference>
<dbReference type="SUPFAM" id="SSF52172">
    <property type="entry name" value="CheY-like"/>
    <property type="match status" value="1"/>
</dbReference>
<feature type="transmembrane region" description="Helical" evidence="5">
    <location>
        <begin position="20"/>
        <end position="47"/>
    </location>
</feature>
<dbReference type="PROSITE" id="PS50113">
    <property type="entry name" value="PAC"/>
    <property type="match status" value="1"/>
</dbReference>
<dbReference type="SUPFAM" id="SSF47384">
    <property type="entry name" value="Homodimeric domain of signal transducing histidine kinase"/>
    <property type="match status" value="1"/>
</dbReference>
<evidence type="ECO:0000256" key="4">
    <source>
        <dbReference type="PROSITE-ProRule" id="PRU00169"/>
    </source>
</evidence>
<feature type="transmembrane region" description="Helical" evidence="5">
    <location>
        <begin position="98"/>
        <end position="117"/>
    </location>
</feature>
<dbReference type="CDD" id="cd00082">
    <property type="entry name" value="HisKA"/>
    <property type="match status" value="1"/>
</dbReference>
<dbReference type="GO" id="GO:0000155">
    <property type="term" value="F:phosphorelay sensor kinase activity"/>
    <property type="evidence" value="ECO:0007669"/>
    <property type="project" value="InterPro"/>
</dbReference>
<dbReference type="InterPro" id="IPR005467">
    <property type="entry name" value="His_kinase_dom"/>
</dbReference>
<dbReference type="SMART" id="SM00086">
    <property type="entry name" value="PAC"/>
    <property type="match status" value="2"/>
</dbReference>
<dbReference type="FunFam" id="3.30.450.20:FF:000099">
    <property type="entry name" value="Sensory box sensor histidine kinase"/>
    <property type="match status" value="1"/>
</dbReference>
<dbReference type="EMBL" id="JABBGG010000001">
    <property type="protein sequence ID" value="NML59565.1"/>
    <property type="molecule type" value="Genomic_DNA"/>
</dbReference>
<feature type="domain" description="PAS" evidence="8">
    <location>
        <begin position="376"/>
        <end position="422"/>
    </location>
</feature>
<evidence type="ECO:0000256" key="1">
    <source>
        <dbReference type="ARBA" id="ARBA00000085"/>
    </source>
</evidence>
<dbReference type="CDD" id="cd00130">
    <property type="entry name" value="PAS"/>
    <property type="match status" value="3"/>
</dbReference>
<evidence type="ECO:0000256" key="5">
    <source>
        <dbReference type="SAM" id="Phobius"/>
    </source>
</evidence>
<dbReference type="Gene3D" id="3.40.50.2300">
    <property type="match status" value="1"/>
</dbReference>
<dbReference type="Gene3D" id="3.30.565.10">
    <property type="entry name" value="Histidine kinase-like ATPase, C-terminal domain"/>
    <property type="match status" value="1"/>
</dbReference>
<dbReference type="Pfam" id="PF00512">
    <property type="entry name" value="HisKA"/>
    <property type="match status" value="1"/>
</dbReference>
<dbReference type="SMART" id="SM00091">
    <property type="entry name" value="PAS"/>
    <property type="match status" value="2"/>
</dbReference>
<dbReference type="SMART" id="SM00448">
    <property type="entry name" value="REC"/>
    <property type="match status" value="1"/>
</dbReference>
<evidence type="ECO:0000256" key="3">
    <source>
        <dbReference type="ARBA" id="ARBA00022553"/>
    </source>
</evidence>
<evidence type="ECO:0000313" key="10">
    <source>
        <dbReference type="EMBL" id="NML59565.1"/>
    </source>
</evidence>
<dbReference type="CDD" id="cd16919">
    <property type="entry name" value="HATPase_CckA-like"/>
    <property type="match status" value="1"/>
</dbReference>
<accession>A0A848HDK0</accession>
<dbReference type="InterPro" id="IPR035965">
    <property type="entry name" value="PAS-like_dom_sf"/>
</dbReference>
<dbReference type="SUPFAM" id="SSF55785">
    <property type="entry name" value="PYP-like sensor domain (PAS domain)"/>
    <property type="match status" value="3"/>
</dbReference>
<dbReference type="PANTHER" id="PTHR43065:SF49">
    <property type="entry name" value="HISTIDINE KINASE"/>
    <property type="match status" value="1"/>
</dbReference>
<feature type="transmembrane region" description="Helical" evidence="5">
    <location>
        <begin position="59"/>
        <end position="78"/>
    </location>
</feature>
<dbReference type="Gene3D" id="1.10.287.130">
    <property type="match status" value="1"/>
</dbReference>
<evidence type="ECO:0000256" key="2">
    <source>
        <dbReference type="ARBA" id="ARBA00012438"/>
    </source>
</evidence>
<feature type="modified residue" description="4-aspartylphosphate" evidence="4">
    <location>
        <position position="800"/>
    </location>
</feature>
<dbReference type="InterPro" id="IPR000700">
    <property type="entry name" value="PAS-assoc_C"/>
</dbReference>
<dbReference type="InterPro" id="IPR001610">
    <property type="entry name" value="PAC"/>
</dbReference>
<feature type="domain" description="PAS" evidence="8">
    <location>
        <begin position="250"/>
        <end position="320"/>
    </location>
</feature>
<dbReference type="SMART" id="SM00387">
    <property type="entry name" value="HATPase_c"/>
    <property type="match status" value="1"/>
</dbReference>
<evidence type="ECO:0000259" key="6">
    <source>
        <dbReference type="PROSITE" id="PS50109"/>
    </source>
</evidence>
<name>A0A848HDK0_9BURK</name>
<gene>
    <name evidence="10" type="ORF">HHL21_00350</name>
</gene>
<dbReference type="InterPro" id="IPR011006">
    <property type="entry name" value="CheY-like_superfamily"/>
</dbReference>
<dbReference type="Pfam" id="PF08447">
    <property type="entry name" value="PAS_3"/>
    <property type="match status" value="2"/>
</dbReference>
<dbReference type="InterPro" id="IPR013656">
    <property type="entry name" value="PAS_4"/>
</dbReference>
<dbReference type="RefSeq" id="WP_169463300.1">
    <property type="nucleotide sequence ID" value="NZ_JABBGG010000001.1"/>
</dbReference>
<sequence>MDDAIRRILSSKLTRSAGTYGPWALLLFAFLVDLNTPLGFAVCLGYAPAVLMATLTRKRVAVAAVALASMVLTLAGTLLPPPALPGTPDIYIAAHRALALLAIVVCACIALFVIRLVDRFAAAKQMLDMASTLGKLGGWRVDLNDGRVHWSSEVARIHGQPPGYAPTVEEGIDYYPPEYQDLVRQRLAACGEHGTPFAEDMKIITRQGERRWVRGVGRAVRNDRGEIIAVQGAFQDIDDSKSIETQLRQSVASWHSLAESMPMAVWTASQDGVIDYANQLLLDYSGMASPDLASKGWLGIVHQDDRASAGEAWIRAVQNHESYETQFRLRRHDGAYRWHLARAAYVADPVAGLDKWYGTLVDIDDQMCLQYEATSLAERLTATMESVGDAILILDSQWRAVFINRHGEAMLHIRREELLGESIWTKFPEAVGSTLEKEYTRCVEQQVAVRFEAYFAPLQKHFEINAYPAPDGLTIYFRDITRQRMLAEQMIQVQKLESLGRLTGGVAHDFNNLLTVILGNAEMLVEQAAPGATERVLAEMIFGAAQRGAAMTQRLLAFARKQALEPVPSDLNALVSNTDQLLRHTLGGHIDIGMVRAAGLWLTLVDPGQLESALLNLAINARDAMPDGGRLTIETANARLDEAYAASHSGVAPGEYVMLAVSDGGSGIAPDQLARVFEPFFTTKPIGKGTGLGLAMVYGFVMQSKGHIAIYSELGHGTTVKIYLPRLVNAELPATPAGTPERVQVGNKQLILLAEDDAMVRTFARGQLEELGYRVIEAASGADALELLHGRADIELLFTDVVMPGGMSGRQLADAAQAFRPALPILYTSGYTQDAIIHHGRLAPGVMLLSKPYRRAELAQKVSAALGAAAVAGNMETQ</sequence>
<evidence type="ECO:0000313" key="11">
    <source>
        <dbReference type="Proteomes" id="UP000583752"/>
    </source>
</evidence>
<dbReference type="Pfam" id="PF00072">
    <property type="entry name" value="Response_reg"/>
    <property type="match status" value="1"/>
</dbReference>
<evidence type="ECO:0000259" key="9">
    <source>
        <dbReference type="PROSITE" id="PS50113"/>
    </source>
</evidence>
<dbReference type="PROSITE" id="PS50109">
    <property type="entry name" value="HIS_KIN"/>
    <property type="match status" value="1"/>
</dbReference>
<organism evidence="10 11">
    <name type="scientific">Massilia polaris</name>
    <dbReference type="NCBI Taxonomy" id="2728846"/>
    <lineage>
        <taxon>Bacteria</taxon>
        <taxon>Pseudomonadati</taxon>
        <taxon>Pseudomonadota</taxon>
        <taxon>Betaproteobacteria</taxon>
        <taxon>Burkholderiales</taxon>
        <taxon>Oxalobacteraceae</taxon>
        <taxon>Telluria group</taxon>
        <taxon>Massilia</taxon>
    </lineage>
</organism>
<dbReference type="Pfam" id="PF02518">
    <property type="entry name" value="HATPase_c"/>
    <property type="match status" value="1"/>
</dbReference>
<dbReference type="SUPFAM" id="SSF55874">
    <property type="entry name" value="ATPase domain of HSP90 chaperone/DNA topoisomerase II/histidine kinase"/>
    <property type="match status" value="1"/>
</dbReference>
<dbReference type="EC" id="2.7.13.3" evidence="2"/>
<keyword evidence="11" id="KW-1185">Reference proteome</keyword>
<dbReference type="SMART" id="SM00388">
    <property type="entry name" value="HisKA"/>
    <property type="match status" value="1"/>
</dbReference>
<dbReference type="Pfam" id="PF08448">
    <property type="entry name" value="PAS_4"/>
    <property type="match status" value="1"/>
</dbReference>
<dbReference type="CDD" id="cd18161">
    <property type="entry name" value="REC_hyHK_blue-like"/>
    <property type="match status" value="1"/>
</dbReference>
<dbReference type="InterPro" id="IPR003661">
    <property type="entry name" value="HisK_dim/P_dom"/>
</dbReference>
<dbReference type="PANTHER" id="PTHR43065">
    <property type="entry name" value="SENSOR HISTIDINE KINASE"/>
    <property type="match status" value="1"/>
</dbReference>
<dbReference type="Proteomes" id="UP000583752">
    <property type="component" value="Unassembled WGS sequence"/>
</dbReference>
<feature type="domain" description="PAC" evidence="9">
    <location>
        <begin position="197"/>
        <end position="249"/>
    </location>
</feature>
<evidence type="ECO:0000259" key="8">
    <source>
        <dbReference type="PROSITE" id="PS50112"/>
    </source>
</evidence>
<keyword evidence="3 4" id="KW-0597">Phosphoprotein</keyword>
<reference evidence="10 11" key="1">
    <citation type="submission" date="2020-04" db="EMBL/GenBank/DDBJ databases">
        <title>Massilia sp. RP-1-19 isolated from soil.</title>
        <authorList>
            <person name="Dahal R.H."/>
        </authorList>
    </citation>
    <scope>NUCLEOTIDE SEQUENCE [LARGE SCALE GENOMIC DNA]</scope>
    <source>
        <strain evidence="10 11">RP-1-19</strain>
    </source>
</reference>
<dbReference type="Gene3D" id="3.30.450.20">
    <property type="entry name" value="PAS domain"/>
    <property type="match status" value="3"/>
</dbReference>
<proteinExistence type="predicted"/>
<keyword evidence="5" id="KW-0472">Membrane</keyword>
<dbReference type="PROSITE" id="PS50110">
    <property type="entry name" value="RESPONSE_REGULATORY"/>
    <property type="match status" value="1"/>
</dbReference>
<feature type="domain" description="Histidine kinase" evidence="6">
    <location>
        <begin position="505"/>
        <end position="728"/>
    </location>
</feature>
<dbReference type="PROSITE" id="PS50112">
    <property type="entry name" value="PAS"/>
    <property type="match status" value="2"/>
</dbReference>
<dbReference type="InterPro" id="IPR001789">
    <property type="entry name" value="Sig_transdc_resp-reg_receiver"/>
</dbReference>
<protein>
    <recommendedName>
        <fullName evidence="2">histidine kinase</fullName>
        <ecNumber evidence="2">2.7.13.3</ecNumber>
    </recommendedName>
</protein>
<dbReference type="InterPro" id="IPR013655">
    <property type="entry name" value="PAS_fold_3"/>
</dbReference>
<feature type="domain" description="Response regulatory" evidence="7">
    <location>
        <begin position="750"/>
        <end position="866"/>
    </location>
</feature>
<comment type="caution">
    <text evidence="10">The sequence shown here is derived from an EMBL/GenBank/DDBJ whole genome shotgun (WGS) entry which is preliminary data.</text>
</comment>
<comment type="catalytic activity">
    <reaction evidence="1">
        <text>ATP + protein L-histidine = ADP + protein N-phospho-L-histidine.</text>
        <dbReference type="EC" id="2.7.13.3"/>
    </reaction>
</comment>
<dbReference type="Gene3D" id="2.10.70.100">
    <property type="match status" value="1"/>
</dbReference>